<sequence length="352" mass="38824">MLAGLTVVSTRFLLVLAFITTAAWISTLRRRRRRASHWRRITSAVAAALLTLVLVADGFNSYYSYLPNVSDVVDEVVHRPPPQLEMGRATTKAPVPTQVRGQLATLVIPDDGSGFGKTRAWVWLPPQYFSQPMARFPVVYLFHGSPGMQKDWFHGGAADVTGRFLARQDLPVIEVAPQMSRNWLDDPECVDGIHERVETHLVRDVIPAVDRSFRTIKARSGRIFGGMSAGGYCALNLGLRHRELTATILDLSGFTAPTHAGGLKTLFGRNESALAASNTPASYASSLEAGPQTRIWLDCGTVDRTVLHQMQSIASLLRAAGLTVQLHTRPGDHTYSVWRPALRESLHWALRP</sequence>
<keyword evidence="1" id="KW-0472">Membrane</keyword>
<evidence type="ECO:0000256" key="1">
    <source>
        <dbReference type="SAM" id="Phobius"/>
    </source>
</evidence>
<accession>A0ABU2J9B8</accession>
<keyword evidence="3" id="KW-1185">Reference proteome</keyword>
<keyword evidence="1" id="KW-1133">Transmembrane helix</keyword>
<keyword evidence="2" id="KW-0378">Hydrolase</keyword>
<feature type="transmembrane region" description="Helical" evidence="1">
    <location>
        <begin position="41"/>
        <end position="63"/>
    </location>
</feature>
<reference evidence="3" key="1">
    <citation type="submission" date="2023-07" db="EMBL/GenBank/DDBJ databases">
        <title>30 novel species of actinomycetes from the DSMZ collection.</title>
        <authorList>
            <person name="Nouioui I."/>
        </authorList>
    </citation>
    <scope>NUCLEOTIDE SEQUENCE [LARGE SCALE GENOMIC DNA]</scope>
    <source>
        <strain evidence="3">DSM 44399</strain>
    </source>
</reference>
<dbReference type="Pfam" id="PF00756">
    <property type="entry name" value="Esterase"/>
    <property type="match status" value="1"/>
</dbReference>
<feature type="transmembrane region" description="Helical" evidence="1">
    <location>
        <begin position="12"/>
        <end position="29"/>
    </location>
</feature>
<keyword evidence="1" id="KW-0812">Transmembrane</keyword>
<dbReference type="EMBL" id="JAVREH010000008">
    <property type="protein sequence ID" value="MDT0261581.1"/>
    <property type="molecule type" value="Genomic_DNA"/>
</dbReference>
<proteinExistence type="predicted"/>
<protein>
    <submittedName>
        <fullName evidence="2">Alpha/beta hydrolase-fold protein</fullName>
    </submittedName>
</protein>
<dbReference type="InterPro" id="IPR050583">
    <property type="entry name" value="Mycobacterial_A85_antigen"/>
</dbReference>
<dbReference type="InterPro" id="IPR029058">
    <property type="entry name" value="AB_hydrolase_fold"/>
</dbReference>
<dbReference type="SUPFAM" id="SSF53474">
    <property type="entry name" value="alpha/beta-Hydrolases"/>
    <property type="match status" value="1"/>
</dbReference>
<gene>
    <name evidence="2" type="ORF">RM423_09265</name>
</gene>
<evidence type="ECO:0000313" key="3">
    <source>
        <dbReference type="Proteomes" id="UP001183176"/>
    </source>
</evidence>
<dbReference type="GO" id="GO:0016787">
    <property type="term" value="F:hydrolase activity"/>
    <property type="evidence" value="ECO:0007669"/>
    <property type="project" value="UniProtKB-KW"/>
</dbReference>
<comment type="caution">
    <text evidence="2">The sequence shown here is derived from an EMBL/GenBank/DDBJ whole genome shotgun (WGS) entry which is preliminary data.</text>
</comment>
<organism evidence="2 3">
    <name type="scientific">Jatrophihabitans lederbergiae</name>
    <dbReference type="NCBI Taxonomy" id="3075547"/>
    <lineage>
        <taxon>Bacteria</taxon>
        <taxon>Bacillati</taxon>
        <taxon>Actinomycetota</taxon>
        <taxon>Actinomycetes</taxon>
        <taxon>Jatrophihabitantales</taxon>
        <taxon>Jatrophihabitantaceae</taxon>
        <taxon>Jatrophihabitans</taxon>
    </lineage>
</organism>
<dbReference type="PANTHER" id="PTHR48098">
    <property type="entry name" value="ENTEROCHELIN ESTERASE-RELATED"/>
    <property type="match status" value="1"/>
</dbReference>
<dbReference type="Gene3D" id="3.40.50.1820">
    <property type="entry name" value="alpha/beta hydrolase"/>
    <property type="match status" value="1"/>
</dbReference>
<dbReference type="RefSeq" id="WP_311422736.1">
    <property type="nucleotide sequence ID" value="NZ_JAVREH010000008.1"/>
</dbReference>
<dbReference type="Proteomes" id="UP001183176">
    <property type="component" value="Unassembled WGS sequence"/>
</dbReference>
<evidence type="ECO:0000313" key="2">
    <source>
        <dbReference type="EMBL" id="MDT0261581.1"/>
    </source>
</evidence>
<name>A0ABU2J9B8_9ACTN</name>
<dbReference type="InterPro" id="IPR000801">
    <property type="entry name" value="Esterase-like"/>
</dbReference>